<keyword evidence="2" id="KW-1185">Reference proteome</keyword>
<reference evidence="1 2" key="1">
    <citation type="journal article" date="2020" name="Arch. Microbiol.">
        <title>Bradyrhizobium campsiandrae sp. nov., a nitrogen-fixing bacterial strain isolated from a native leguminous tree from the Amazon adapted to flooded conditions.</title>
        <authorList>
            <person name="Cabral Michel D."/>
            <person name="Martins da Costa E."/>
            <person name="Azarias Guimaraes A."/>
            <person name="Soares de Carvalho T."/>
            <person name="Santos de Castro Caputo P."/>
            <person name="Willems A."/>
            <person name="de Souza Moreira F.M."/>
        </authorList>
    </citation>
    <scope>NUCLEOTIDE SEQUENCE [LARGE SCALE GENOMIC DNA]</scope>
    <source>
        <strain evidence="2">INPA 384B</strain>
    </source>
</reference>
<comment type="caution">
    <text evidence="1">The sequence shown here is derived from an EMBL/GenBank/DDBJ whole genome shotgun (WGS) entry which is preliminary data.</text>
</comment>
<accession>A0ABR7UAI7</accession>
<evidence type="ECO:0000313" key="2">
    <source>
        <dbReference type="Proteomes" id="UP000639516"/>
    </source>
</evidence>
<proteinExistence type="predicted"/>
<sequence length="58" mass="6529">MSGIALAFTLLDPTHDHRDAKLWQMPQNVLRFGIRLDGLSIESLFERMQAKATPSMTA</sequence>
<name>A0ABR7UAI7_9BRAD</name>
<organism evidence="1 2">
    <name type="scientific">Bradyrhizobium campsiandrae</name>
    <dbReference type="NCBI Taxonomy" id="1729892"/>
    <lineage>
        <taxon>Bacteria</taxon>
        <taxon>Pseudomonadati</taxon>
        <taxon>Pseudomonadota</taxon>
        <taxon>Alphaproteobacteria</taxon>
        <taxon>Hyphomicrobiales</taxon>
        <taxon>Nitrobacteraceae</taxon>
        <taxon>Bradyrhizobium</taxon>
    </lineage>
</organism>
<protein>
    <submittedName>
        <fullName evidence="1">Uncharacterized protein</fullName>
    </submittedName>
</protein>
<evidence type="ECO:0000313" key="1">
    <source>
        <dbReference type="EMBL" id="MBC9980640.1"/>
    </source>
</evidence>
<gene>
    <name evidence="1" type="ORF">HA482_20790</name>
</gene>
<dbReference type="RefSeq" id="WP_188100424.1">
    <property type="nucleotide sequence ID" value="NZ_JAANIH010000017.1"/>
</dbReference>
<dbReference type="Proteomes" id="UP000639516">
    <property type="component" value="Unassembled WGS sequence"/>
</dbReference>
<dbReference type="EMBL" id="JAATTO010000029">
    <property type="protein sequence ID" value="MBC9980640.1"/>
    <property type="molecule type" value="Genomic_DNA"/>
</dbReference>